<keyword evidence="3" id="KW-1185">Reference proteome</keyword>
<protein>
    <recommendedName>
        <fullName evidence="1">Restriction endonuclease type I HsdR N-terminal domain-containing protein</fullName>
    </recommendedName>
</protein>
<dbReference type="InterPro" id="IPR007409">
    <property type="entry name" value="Restrct_endonuc_type1_HsdR_N"/>
</dbReference>
<comment type="caution">
    <text evidence="2">The sequence shown here is derived from an EMBL/GenBank/DDBJ whole genome shotgun (WGS) entry which is preliminary data.</text>
</comment>
<organism evidence="2 3">
    <name type="scientific">Aminicella lysinilytica</name>
    <dbReference type="NCBI Taxonomy" id="433323"/>
    <lineage>
        <taxon>Bacteria</taxon>
        <taxon>Bacillati</taxon>
        <taxon>Bacillota</taxon>
        <taxon>Clostridia</taxon>
        <taxon>Peptostreptococcales</taxon>
        <taxon>Anaerovoracaceae</taxon>
        <taxon>Aminicella</taxon>
    </lineage>
</organism>
<evidence type="ECO:0000313" key="2">
    <source>
        <dbReference type="EMBL" id="TDP59813.1"/>
    </source>
</evidence>
<evidence type="ECO:0000313" key="3">
    <source>
        <dbReference type="Proteomes" id="UP000295500"/>
    </source>
</evidence>
<dbReference type="PIRSF" id="PIRSF035009">
    <property type="entry name" value="UCP035009_HSDR_N"/>
    <property type="match status" value="1"/>
</dbReference>
<dbReference type="GO" id="GO:0009307">
    <property type="term" value="P:DNA restriction-modification system"/>
    <property type="evidence" value="ECO:0007669"/>
    <property type="project" value="UniProtKB-KW"/>
</dbReference>
<name>A0A4R6QD81_9FIRM</name>
<dbReference type="GO" id="GO:0003677">
    <property type="term" value="F:DNA binding"/>
    <property type="evidence" value="ECO:0007669"/>
    <property type="project" value="UniProtKB-KW"/>
</dbReference>
<accession>A0A4R6QD81</accession>
<gene>
    <name evidence="2" type="ORF">EV211_10255</name>
</gene>
<dbReference type="Pfam" id="PF04313">
    <property type="entry name" value="HSDR_N"/>
    <property type="match status" value="1"/>
</dbReference>
<dbReference type="InterPro" id="IPR017035">
    <property type="entry name" value="UCP035009_HsdR_All3000-type"/>
</dbReference>
<reference evidence="2 3" key="1">
    <citation type="submission" date="2019-03" db="EMBL/GenBank/DDBJ databases">
        <title>Genomic Encyclopedia of Type Strains, Phase IV (KMG-IV): sequencing the most valuable type-strain genomes for metagenomic binning, comparative biology and taxonomic classification.</title>
        <authorList>
            <person name="Goeker M."/>
        </authorList>
    </citation>
    <scope>NUCLEOTIDE SEQUENCE [LARGE SCALE GENOMIC DNA]</scope>
    <source>
        <strain evidence="2 3">DSM 28287</strain>
    </source>
</reference>
<dbReference type="RefSeq" id="WP_133527515.1">
    <property type="nucleotide sequence ID" value="NZ_SNXO01000002.1"/>
</dbReference>
<sequence>MELKESLPAFVERIKKTKDAITNEEMTKTSMIMPFFQMLGYDIFNPLEFIPEFTADVGTKKGEKVDYAIVIDESPLILIECKSCNENLDNHSSQLFRYFGTTLAAKFGILTNGIEYRFFTDLDNENRMDETPFLVVNLLDMKDRDIQELKKFTRDTLDVDMIVDSAEELKYNKIIKDWFAKELDSPSPEFIKYVLGNVYEGTRNQKVIERFTPTIKKALQQFINDTLNSKITSALNSENVANAAQETADDPDNAEPESKINTTDEELEAFWAVKSILYGTIDTSRLAYRDTESYFGILVDDNNRKWVCRVIVESNSKHILISDANKNPVRYDIDTVDDIYNYAKEIKESCKKYIEE</sequence>
<feature type="domain" description="Restriction endonuclease type I HsdR N-terminal" evidence="1">
    <location>
        <begin position="23"/>
        <end position="127"/>
    </location>
</feature>
<dbReference type="GO" id="GO:0005524">
    <property type="term" value="F:ATP binding"/>
    <property type="evidence" value="ECO:0007669"/>
    <property type="project" value="UniProtKB-KW"/>
</dbReference>
<evidence type="ECO:0000259" key="1">
    <source>
        <dbReference type="Pfam" id="PF04313"/>
    </source>
</evidence>
<dbReference type="GO" id="GO:0009035">
    <property type="term" value="F:type I site-specific deoxyribonuclease activity"/>
    <property type="evidence" value="ECO:0007669"/>
    <property type="project" value="UniProtKB-EC"/>
</dbReference>
<dbReference type="AlphaFoldDB" id="A0A4R6QD81"/>
<dbReference type="Proteomes" id="UP000295500">
    <property type="component" value="Unassembled WGS sequence"/>
</dbReference>
<dbReference type="OrthoDB" id="9148007at2"/>
<proteinExistence type="predicted"/>
<dbReference type="EMBL" id="SNXO01000002">
    <property type="protein sequence ID" value="TDP59813.1"/>
    <property type="molecule type" value="Genomic_DNA"/>
</dbReference>